<reference evidence="1 2" key="1">
    <citation type="submission" date="2020-05" db="EMBL/GenBank/DDBJ databases">
        <title>Draft genome sequence of Desulfovibrio psychrotolerans JS1T.</title>
        <authorList>
            <person name="Ueno A."/>
            <person name="Tamazawa S."/>
            <person name="Tamamura S."/>
            <person name="Murakami T."/>
            <person name="Kiyama T."/>
            <person name="Inomata H."/>
            <person name="Amano Y."/>
            <person name="Miyakawa K."/>
            <person name="Tamaki H."/>
            <person name="Naganuma T."/>
            <person name="Kaneko K."/>
        </authorList>
    </citation>
    <scope>NUCLEOTIDE SEQUENCE [LARGE SCALE GENOMIC DNA]</scope>
    <source>
        <strain evidence="1 2">JS1</strain>
    </source>
</reference>
<dbReference type="InterPro" id="IPR001544">
    <property type="entry name" value="Aminotrans_IV"/>
</dbReference>
<dbReference type="RefSeq" id="WP_174411100.1">
    <property type="nucleotide sequence ID" value="NZ_BLVP01000043.1"/>
</dbReference>
<dbReference type="InterPro" id="IPR043132">
    <property type="entry name" value="BCAT-like_C"/>
</dbReference>
<keyword evidence="2" id="KW-1185">Reference proteome</keyword>
<dbReference type="Pfam" id="PF01063">
    <property type="entry name" value="Aminotran_4"/>
    <property type="match status" value="1"/>
</dbReference>
<dbReference type="InterPro" id="IPR036038">
    <property type="entry name" value="Aminotransferase-like"/>
</dbReference>
<sequence length="260" mass="28203">MIYYRNGQLHEGGIRQDIGSPAFRFGAGVFETLLYNGRNLCRLPAHLARARRSLEFFGLTEPEASYGDARYAEAIAAVLRANGLTERAARVNIFFPAEDESGTVVPVIAAVPYAPQPDKTYRLALASVAVQHPYFAHKSMNAMFHWMERRSAQALGYDDAVLVHQDGVLLETTTAALVFGDGTSLCTPGSADRLESTALAAAREVTPIDGCTVRASTAGGFRHAYVLNSLMGMRPVVWLNGVEYAPDEATCARLTEVICS</sequence>
<dbReference type="AlphaFoldDB" id="A0A7J0BZ92"/>
<proteinExistence type="predicted"/>
<accession>A0A7J0BZ92</accession>
<gene>
    <name evidence="1" type="ORF">DSM19430T_31660</name>
</gene>
<dbReference type="EMBL" id="BLVP01000043">
    <property type="protein sequence ID" value="GFM38482.1"/>
    <property type="molecule type" value="Genomic_DNA"/>
</dbReference>
<evidence type="ECO:0008006" key="3">
    <source>
        <dbReference type="Google" id="ProtNLM"/>
    </source>
</evidence>
<comment type="caution">
    <text evidence="1">The sequence shown here is derived from an EMBL/GenBank/DDBJ whole genome shotgun (WGS) entry which is preliminary data.</text>
</comment>
<organism evidence="1 2">
    <name type="scientific">Desulfovibrio psychrotolerans</name>
    <dbReference type="NCBI Taxonomy" id="415242"/>
    <lineage>
        <taxon>Bacteria</taxon>
        <taxon>Pseudomonadati</taxon>
        <taxon>Thermodesulfobacteriota</taxon>
        <taxon>Desulfovibrionia</taxon>
        <taxon>Desulfovibrionales</taxon>
        <taxon>Desulfovibrionaceae</taxon>
        <taxon>Desulfovibrio</taxon>
    </lineage>
</organism>
<dbReference type="InterPro" id="IPR043131">
    <property type="entry name" value="BCAT-like_N"/>
</dbReference>
<evidence type="ECO:0000313" key="2">
    <source>
        <dbReference type="Proteomes" id="UP000503820"/>
    </source>
</evidence>
<dbReference type="Gene3D" id="3.20.10.10">
    <property type="entry name" value="D-amino Acid Aminotransferase, subunit A, domain 2"/>
    <property type="match status" value="1"/>
</dbReference>
<protein>
    <recommendedName>
        <fullName evidence="3">4-amino-4-deoxychorismate lyase</fullName>
    </recommendedName>
</protein>
<dbReference type="SUPFAM" id="SSF56752">
    <property type="entry name" value="D-aminoacid aminotransferase-like PLP-dependent enzymes"/>
    <property type="match status" value="1"/>
</dbReference>
<dbReference type="Gene3D" id="3.30.470.10">
    <property type="match status" value="1"/>
</dbReference>
<name>A0A7J0BZ92_9BACT</name>
<evidence type="ECO:0000313" key="1">
    <source>
        <dbReference type="EMBL" id="GFM38482.1"/>
    </source>
</evidence>
<dbReference type="Proteomes" id="UP000503820">
    <property type="component" value="Unassembled WGS sequence"/>
</dbReference>
<dbReference type="GO" id="GO:0003824">
    <property type="term" value="F:catalytic activity"/>
    <property type="evidence" value="ECO:0007669"/>
    <property type="project" value="InterPro"/>
</dbReference>